<dbReference type="Proteomes" id="UP000253676">
    <property type="component" value="Unassembled WGS sequence"/>
</dbReference>
<dbReference type="InterPro" id="IPR035093">
    <property type="entry name" value="RelE/ParE_toxin_dom_sf"/>
</dbReference>
<comment type="caution">
    <text evidence="1">The sequence shown here is derived from an EMBL/GenBank/DDBJ whole genome shotgun (WGS) entry which is preliminary data.</text>
</comment>
<dbReference type="Gene3D" id="3.30.2310.20">
    <property type="entry name" value="RelE-like"/>
    <property type="match status" value="1"/>
</dbReference>
<keyword evidence="2" id="KW-1185">Reference proteome</keyword>
<proteinExistence type="predicted"/>
<sequence>MVNYKIVIVEEAKLDFKTALDWYKSIQPKLGDTFSTSFKESLKIIKSNPLLFQIRYDKTRVALIENFPYLIHFNSYDNTIVIKAIFHTSRNTEIWIEKELKFQKI</sequence>
<evidence type="ECO:0000313" key="1">
    <source>
        <dbReference type="EMBL" id="RBN51988.1"/>
    </source>
</evidence>
<dbReference type="RefSeq" id="WP_113633605.1">
    <property type="nucleotide sequence ID" value="NZ_QNUX01000001.1"/>
</dbReference>
<organism evidence="1 2">
    <name type="scientific">Flavobacterium psychrolimnae</name>
    <dbReference type="NCBI Taxonomy" id="249351"/>
    <lineage>
        <taxon>Bacteria</taxon>
        <taxon>Pseudomonadati</taxon>
        <taxon>Bacteroidota</taxon>
        <taxon>Flavobacteriia</taxon>
        <taxon>Flavobacteriales</taxon>
        <taxon>Flavobacteriaceae</taxon>
        <taxon>Flavobacterium</taxon>
    </lineage>
</organism>
<dbReference type="AlphaFoldDB" id="A0A366B711"/>
<dbReference type="OrthoDB" id="595476at2"/>
<gene>
    <name evidence="1" type="ORF">DR980_02205</name>
</gene>
<name>A0A366B711_9FLAO</name>
<protein>
    <submittedName>
        <fullName evidence="1">Type II toxin-antitoxin system RelE/ParE family toxin</fullName>
    </submittedName>
</protein>
<accession>A0A366B711</accession>
<evidence type="ECO:0000313" key="2">
    <source>
        <dbReference type="Proteomes" id="UP000253676"/>
    </source>
</evidence>
<reference evidence="1 2" key="1">
    <citation type="submission" date="2018-07" db="EMBL/GenBank/DDBJ databases">
        <title>Complete genome sequence of Flavobacterium psychrolimnae LMG 22018.</title>
        <authorList>
            <person name="Kim D.-U."/>
        </authorList>
    </citation>
    <scope>NUCLEOTIDE SEQUENCE [LARGE SCALE GENOMIC DNA]</scope>
    <source>
        <strain evidence="1 2">LMG 22018</strain>
    </source>
</reference>
<dbReference type="EMBL" id="QNUX01000001">
    <property type="protein sequence ID" value="RBN51988.1"/>
    <property type="molecule type" value="Genomic_DNA"/>
</dbReference>